<evidence type="ECO:0000256" key="2">
    <source>
        <dbReference type="ARBA" id="ARBA00022857"/>
    </source>
</evidence>
<evidence type="ECO:0000256" key="1">
    <source>
        <dbReference type="ARBA" id="ARBA00007905"/>
    </source>
</evidence>
<protein>
    <submittedName>
        <fullName evidence="5">Aldo/keto reductase</fullName>
    </submittedName>
</protein>
<evidence type="ECO:0000313" key="5">
    <source>
        <dbReference type="EMBL" id="MFD1397947.1"/>
    </source>
</evidence>
<accession>A0ABW4BDY0</accession>
<comment type="caution">
    <text evidence="5">The sequence shown here is derived from an EMBL/GenBank/DDBJ whole genome shotgun (WGS) entry which is preliminary data.</text>
</comment>
<evidence type="ECO:0000259" key="4">
    <source>
        <dbReference type="Pfam" id="PF00248"/>
    </source>
</evidence>
<feature type="domain" description="NADP-dependent oxidoreductase" evidence="4">
    <location>
        <begin position="35"/>
        <end position="256"/>
    </location>
</feature>
<keyword evidence="6" id="KW-1185">Reference proteome</keyword>
<keyword evidence="2" id="KW-0521">NADP</keyword>
<dbReference type="Proteomes" id="UP001597199">
    <property type="component" value="Unassembled WGS sequence"/>
</dbReference>
<name>A0ABW4BDY0_9LACO</name>
<dbReference type="PIRSF" id="PIRSF000097">
    <property type="entry name" value="AKR"/>
    <property type="match status" value="1"/>
</dbReference>
<dbReference type="PANTHER" id="PTHR43827:SF3">
    <property type="entry name" value="NADP-DEPENDENT OXIDOREDUCTASE DOMAIN-CONTAINING PROTEIN"/>
    <property type="match status" value="1"/>
</dbReference>
<dbReference type="SUPFAM" id="SSF51430">
    <property type="entry name" value="NAD(P)-linked oxidoreductase"/>
    <property type="match status" value="1"/>
</dbReference>
<keyword evidence="3" id="KW-0560">Oxidoreductase</keyword>
<dbReference type="RefSeq" id="WP_204119058.1">
    <property type="nucleotide sequence ID" value="NZ_BOLV01000010.1"/>
</dbReference>
<dbReference type="EMBL" id="JBHTOA010000011">
    <property type="protein sequence ID" value="MFD1397947.1"/>
    <property type="molecule type" value="Genomic_DNA"/>
</dbReference>
<sequence length="267" mass="28090">MTHLTALTDTFTLTNGVAMPIVGFGTTAATTPASVVAALDAGYRQLELTAGSEGAVVAGLQTAGVARADLFITTQLKADGPSPVPANIAATLEALHTDYLDLVLLPAAAATSTLGAAWQALETALAAGQVRAIGLADFQPDQIAALAQTALVPPMVNQLRLNPTDQQPAAVEASKTAHMVVAAYSTLAAGALLTLKPLRKMAARYQRTPAQLVLRWALQHDYLPLPRAQDPAHIQENAQLFDFELSFHDMQVLDALQGRSVTPKRSR</sequence>
<comment type="similarity">
    <text evidence="1">Belongs to the aldo/keto reductase family.</text>
</comment>
<evidence type="ECO:0000256" key="3">
    <source>
        <dbReference type="ARBA" id="ARBA00023002"/>
    </source>
</evidence>
<evidence type="ECO:0000313" key="6">
    <source>
        <dbReference type="Proteomes" id="UP001597199"/>
    </source>
</evidence>
<dbReference type="Gene3D" id="3.20.20.100">
    <property type="entry name" value="NADP-dependent oxidoreductase domain"/>
    <property type="match status" value="1"/>
</dbReference>
<proteinExistence type="inferred from homology"/>
<organism evidence="5 6">
    <name type="scientific">Lacticaseibacillus suilingensis</name>
    <dbReference type="NCBI Taxonomy" id="2799577"/>
    <lineage>
        <taxon>Bacteria</taxon>
        <taxon>Bacillati</taxon>
        <taxon>Bacillota</taxon>
        <taxon>Bacilli</taxon>
        <taxon>Lactobacillales</taxon>
        <taxon>Lactobacillaceae</taxon>
        <taxon>Lacticaseibacillus</taxon>
    </lineage>
</organism>
<dbReference type="Pfam" id="PF00248">
    <property type="entry name" value="Aldo_ket_red"/>
    <property type="match status" value="1"/>
</dbReference>
<gene>
    <name evidence="5" type="ORF">ACFQ41_01335</name>
</gene>
<dbReference type="CDD" id="cd19071">
    <property type="entry name" value="AKR_AKR1-5-like"/>
    <property type="match status" value="1"/>
</dbReference>
<reference evidence="6" key="1">
    <citation type="journal article" date="2019" name="Int. J. Syst. Evol. Microbiol.">
        <title>The Global Catalogue of Microorganisms (GCM) 10K type strain sequencing project: providing services to taxonomists for standard genome sequencing and annotation.</title>
        <authorList>
            <consortium name="The Broad Institute Genomics Platform"/>
            <consortium name="The Broad Institute Genome Sequencing Center for Infectious Disease"/>
            <person name="Wu L."/>
            <person name="Ma J."/>
        </authorList>
    </citation>
    <scope>NUCLEOTIDE SEQUENCE [LARGE SCALE GENOMIC DNA]</scope>
    <source>
        <strain evidence="6">CCM 9110</strain>
    </source>
</reference>
<dbReference type="InterPro" id="IPR036812">
    <property type="entry name" value="NAD(P)_OxRdtase_dom_sf"/>
</dbReference>
<dbReference type="PRINTS" id="PR00069">
    <property type="entry name" value="ALDKETRDTASE"/>
</dbReference>
<dbReference type="InterPro" id="IPR023210">
    <property type="entry name" value="NADP_OxRdtase_dom"/>
</dbReference>
<dbReference type="InterPro" id="IPR020471">
    <property type="entry name" value="AKR"/>
</dbReference>
<dbReference type="PANTHER" id="PTHR43827">
    <property type="entry name" value="2,5-DIKETO-D-GLUCONIC ACID REDUCTASE"/>
    <property type="match status" value="1"/>
</dbReference>